<feature type="compositionally biased region" description="Basic and acidic residues" evidence="1">
    <location>
        <begin position="70"/>
        <end position="87"/>
    </location>
</feature>
<protein>
    <submittedName>
        <fullName evidence="2">Uncharacterized protein</fullName>
    </submittedName>
</protein>
<name>G2NVL6_STRV4</name>
<feature type="compositionally biased region" description="Low complexity" evidence="1">
    <location>
        <begin position="160"/>
        <end position="179"/>
    </location>
</feature>
<feature type="compositionally biased region" description="Low complexity" evidence="1">
    <location>
        <begin position="195"/>
        <end position="212"/>
    </location>
</feature>
<dbReference type="Proteomes" id="UP000008703">
    <property type="component" value="Chromosome"/>
</dbReference>
<feature type="region of interest" description="Disordered" evidence="1">
    <location>
        <begin position="131"/>
        <end position="260"/>
    </location>
</feature>
<evidence type="ECO:0000313" key="2">
    <source>
        <dbReference type="EMBL" id="AEM85900.1"/>
    </source>
</evidence>
<feature type="region of interest" description="Disordered" evidence="1">
    <location>
        <begin position="1"/>
        <end position="107"/>
    </location>
</feature>
<gene>
    <name evidence="2" type="ORF">Strvi_6480</name>
</gene>
<dbReference type="AlphaFoldDB" id="G2NVL6"/>
<organism evidence="2 3">
    <name type="scientific">Streptomyces violaceusniger (strain Tu 4113)</name>
    <dbReference type="NCBI Taxonomy" id="653045"/>
    <lineage>
        <taxon>Bacteria</taxon>
        <taxon>Bacillati</taxon>
        <taxon>Actinomycetota</taxon>
        <taxon>Actinomycetes</taxon>
        <taxon>Kitasatosporales</taxon>
        <taxon>Streptomycetaceae</taxon>
        <taxon>Streptomyces</taxon>
        <taxon>Streptomyces violaceusniger group</taxon>
    </lineage>
</organism>
<dbReference type="HOGENOM" id="CLU_908888_0_0_11"/>
<evidence type="ECO:0000256" key="1">
    <source>
        <dbReference type="SAM" id="MobiDB-lite"/>
    </source>
</evidence>
<accession>G2NVL6</accession>
<dbReference type="eggNOG" id="COG3293">
    <property type="taxonomic scope" value="Bacteria"/>
</dbReference>
<dbReference type="EMBL" id="CP002994">
    <property type="protein sequence ID" value="AEM85900.1"/>
    <property type="molecule type" value="Genomic_DNA"/>
</dbReference>
<proteinExistence type="predicted"/>
<feature type="compositionally biased region" description="Polar residues" evidence="1">
    <location>
        <begin position="14"/>
        <end position="24"/>
    </location>
</feature>
<feature type="compositionally biased region" description="Basic and acidic residues" evidence="1">
    <location>
        <begin position="43"/>
        <end position="63"/>
    </location>
</feature>
<sequence length="306" mass="32462">MTAASTCADPLPPSGQTRTRSTSFRCEAARRSQRRSASSCVPDRPRARAAADRLGRLVRERRPAALGPGRLDDWPGRGSGEKGDLQKEPPGGIFVEPADHGLGRSRGGLTSEIHLAVEQGQKPLSVVITAGSGATPRSSKRSGKPSEFRGWGSAGRASARTGCGPTRRTTPAAIAPTCADAGSKPPSRFRPGRQPPQARLARRAAAGVRQGRLQTAARGRVRDQPAQAPPGRRHEGRQTRRPLASGHDPVKVDGPSNAGDGCRMHLGGVAVHSPDRRSFGMEIPRSLLYQLANTRIHELGESPPRS</sequence>
<dbReference type="KEGG" id="svl:Strvi_6480"/>
<keyword evidence="3" id="KW-1185">Reference proteome</keyword>
<evidence type="ECO:0000313" key="3">
    <source>
        <dbReference type="Proteomes" id="UP000008703"/>
    </source>
</evidence>
<reference evidence="2" key="1">
    <citation type="submission" date="2011-08" db="EMBL/GenBank/DDBJ databases">
        <title>Complete sequence of chromosome of Streptomyces violaceusniger Tu 4113.</title>
        <authorList>
            <consortium name="US DOE Joint Genome Institute"/>
            <person name="Lucas S."/>
            <person name="Han J."/>
            <person name="Lapidus A."/>
            <person name="Cheng J.-F."/>
            <person name="Goodwin L."/>
            <person name="Pitluck S."/>
            <person name="Peters L."/>
            <person name="Ivanova N."/>
            <person name="Daligault H."/>
            <person name="Detter J.C."/>
            <person name="Han C."/>
            <person name="Tapia R."/>
            <person name="Land M."/>
            <person name="Hauser L."/>
            <person name="Kyrpides N."/>
            <person name="Ivanova N."/>
            <person name="Pagani I."/>
            <person name="Hagen A."/>
            <person name="Katz L."/>
            <person name="Fiedler H.-P."/>
            <person name="Keasling J."/>
            <person name="Fortman J."/>
            <person name="Woyke T."/>
        </authorList>
    </citation>
    <scope>NUCLEOTIDE SEQUENCE [LARGE SCALE GENOMIC DNA]</scope>
    <source>
        <strain evidence="2">Tu 4113</strain>
    </source>
</reference>